<gene>
    <name evidence="2" type="ORF">UY3_04620</name>
</gene>
<protein>
    <submittedName>
        <fullName evidence="2">Uncharacterized protein</fullName>
    </submittedName>
</protein>
<dbReference type="EMBL" id="KB520471">
    <property type="protein sequence ID" value="EMP38188.1"/>
    <property type="molecule type" value="Genomic_DNA"/>
</dbReference>
<proteinExistence type="predicted"/>
<sequence>MGDKQRRRGLQLLLRQGLTAAFPAPRALIQPQLLLLLAVDCCSGSPDAGRQSAVQSAAAPAAPRADSCSSPAPEEVMEIPESHGIRDHCDRTVAVPMCHSESVESICMWNQ</sequence>
<keyword evidence="3" id="KW-1185">Reference proteome</keyword>
<accession>M7C1D1</accession>
<reference evidence="3" key="1">
    <citation type="journal article" date="2013" name="Nat. Genet.">
        <title>The draft genomes of soft-shell turtle and green sea turtle yield insights into the development and evolution of the turtle-specific body plan.</title>
        <authorList>
            <person name="Wang Z."/>
            <person name="Pascual-Anaya J."/>
            <person name="Zadissa A."/>
            <person name="Li W."/>
            <person name="Niimura Y."/>
            <person name="Huang Z."/>
            <person name="Li C."/>
            <person name="White S."/>
            <person name="Xiong Z."/>
            <person name="Fang D."/>
            <person name="Wang B."/>
            <person name="Ming Y."/>
            <person name="Chen Y."/>
            <person name="Zheng Y."/>
            <person name="Kuraku S."/>
            <person name="Pignatelli M."/>
            <person name="Herrero J."/>
            <person name="Beal K."/>
            <person name="Nozawa M."/>
            <person name="Li Q."/>
            <person name="Wang J."/>
            <person name="Zhang H."/>
            <person name="Yu L."/>
            <person name="Shigenobu S."/>
            <person name="Wang J."/>
            <person name="Liu J."/>
            <person name="Flicek P."/>
            <person name="Searle S."/>
            <person name="Wang J."/>
            <person name="Kuratani S."/>
            <person name="Yin Y."/>
            <person name="Aken B."/>
            <person name="Zhang G."/>
            <person name="Irie N."/>
        </authorList>
    </citation>
    <scope>NUCLEOTIDE SEQUENCE [LARGE SCALE GENOMIC DNA]</scope>
</reference>
<evidence type="ECO:0000313" key="3">
    <source>
        <dbReference type="Proteomes" id="UP000031443"/>
    </source>
</evidence>
<dbReference type="Proteomes" id="UP000031443">
    <property type="component" value="Unassembled WGS sequence"/>
</dbReference>
<feature type="region of interest" description="Disordered" evidence="1">
    <location>
        <begin position="44"/>
        <end position="75"/>
    </location>
</feature>
<organism evidence="2 3">
    <name type="scientific">Chelonia mydas</name>
    <name type="common">Green sea-turtle</name>
    <name type="synonym">Chelonia agassizi</name>
    <dbReference type="NCBI Taxonomy" id="8469"/>
    <lineage>
        <taxon>Eukaryota</taxon>
        <taxon>Metazoa</taxon>
        <taxon>Chordata</taxon>
        <taxon>Craniata</taxon>
        <taxon>Vertebrata</taxon>
        <taxon>Euteleostomi</taxon>
        <taxon>Archelosauria</taxon>
        <taxon>Testudinata</taxon>
        <taxon>Testudines</taxon>
        <taxon>Cryptodira</taxon>
        <taxon>Durocryptodira</taxon>
        <taxon>Americhelydia</taxon>
        <taxon>Chelonioidea</taxon>
        <taxon>Cheloniidae</taxon>
        <taxon>Chelonia</taxon>
    </lineage>
</organism>
<name>M7C1D1_CHEMY</name>
<feature type="compositionally biased region" description="Low complexity" evidence="1">
    <location>
        <begin position="52"/>
        <end position="73"/>
    </location>
</feature>
<evidence type="ECO:0000256" key="1">
    <source>
        <dbReference type="SAM" id="MobiDB-lite"/>
    </source>
</evidence>
<dbReference type="AlphaFoldDB" id="M7C1D1"/>
<evidence type="ECO:0000313" key="2">
    <source>
        <dbReference type="EMBL" id="EMP38188.1"/>
    </source>
</evidence>